<dbReference type="Proteomes" id="UP000694392">
    <property type="component" value="Unplaced"/>
</dbReference>
<dbReference type="InterPro" id="IPR001374">
    <property type="entry name" value="R3H_dom"/>
</dbReference>
<protein>
    <recommendedName>
        <fullName evidence="2">R3H domain-containing protein</fullName>
    </recommendedName>
</protein>
<keyword evidence="4" id="KW-1185">Reference proteome</keyword>
<evidence type="ECO:0000259" key="2">
    <source>
        <dbReference type="PROSITE" id="PS51061"/>
    </source>
</evidence>
<dbReference type="FunFam" id="3.30.1370.50:FF:000005">
    <property type="entry name" value="probable ATP-dependent RNA helicase YTHDC2"/>
    <property type="match status" value="1"/>
</dbReference>
<reference evidence="3" key="1">
    <citation type="submission" date="2025-08" db="UniProtKB">
        <authorList>
            <consortium name="Ensembl"/>
        </authorList>
    </citation>
    <scope>IDENTIFICATION</scope>
</reference>
<proteinExistence type="predicted"/>
<dbReference type="GO" id="GO:0003676">
    <property type="term" value="F:nucleic acid binding"/>
    <property type="evidence" value="ECO:0007669"/>
    <property type="project" value="UniProtKB-UniRule"/>
</dbReference>
<dbReference type="AlphaFoldDB" id="A0A8D0HF19"/>
<dbReference type="InterPro" id="IPR036867">
    <property type="entry name" value="R3H_dom_sf"/>
</dbReference>
<feature type="region of interest" description="Disordered" evidence="1">
    <location>
        <begin position="1"/>
        <end position="36"/>
    </location>
</feature>
<feature type="domain" description="R3H" evidence="2">
    <location>
        <begin position="40"/>
        <end position="103"/>
    </location>
</feature>
<reference evidence="3" key="2">
    <citation type="submission" date="2025-09" db="UniProtKB">
        <authorList>
            <consortium name="Ensembl"/>
        </authorList>
    </citation>
    <scope>IDENTIFICATION</scope>
</reference>
<accession>A0A8D0HF19</accession>
<evidence type="ECO:0000313" key="3">
    <source>
        <dbReference type="Ensembl" id="ENSSPUP00000020743.1"/>
    </source>
</evidence>
<dbReference type="PROSITE" id="PS51061">
    <property type="entry name" value="R3H"/>
    <property type="match status" value="1"/>
</dbReference>
<feature type="compositionally biased region" description="Low complexity" evidence="1">
    <location>
        <begin position="1"/>
        <end position="29"/>
    </location>
</feature>
<dbReference type="SUPFAM" id="SSF82708">
    <property type="entry name" value="R3H domain"/>
    <property type="match status" value="1"/>
</dbReference>
<evidence type="ECO:0000313" key="4">
    <source>
        <dbReference type="Proteomes" id="UP000694392"/>
    </source>
</evidence>
<dbReference type="Ensembl" id="ENSSPUT00000022107.1">
    <property type="protein sequence ID" value="ENSSPUP00000020743.1"/>
    <property type="gene ID" value="ENSSPUG00000015912.1"/>
</dbReference>
<dbReference type="GeneTree" id="ENSGT00940000155826"/>
<dbReference type="Gene3D" id="3.30.1370.50">
    <property type="entry name" value="R3H-like domain"/>
    <property type="match status" value="1"/>
</dbReference>
<evidence type="ECO:0000256" key="1">
    <source>
        <dbReference type="SAM" id="MobiDB-lite"/>
    </source>
</evidence>
<dbReference type="Pfam" id="PF01424">
    <property type="entry name" value="R3H"/>
    <property type="match status" value="1"/>
</dbReference>
<sequence>MSRPSSVSPRLPSSVPTGGGLASSSVAAASGGGRSRGLKDIRIDEEVKIAVNIALERFRYGEQREMEFPSSLTSTERAFIHRLSQSLGLISKSKGAFLSSMVE</sequence>
<organism evidence="3 4">
    <name type="scientific">Sphenodon punctatus</name>
    <name type="common">Tuatara</name>
    <name type="synonym">Hatteria punctata</name>
    <dbReference type="NCBI Taxonomy" id="8508"/>
    <lineage>
        <taxon>Eukaryota</taxon>
        <taxon>Metazoa</taxon>
        <taxon>Chordata</taxon>
        <taxon>Craniata</taxon>
        <taxon>Vertebrata</taxon>
        <taxon>Euteleostomi</taxon>
        <taxon>Lepidosauria</taxon>
        <taxon>Sphenodontia</taxon>
        <taxon>Sphenodontidae</taxon>
        <taxon>Sphenodon</taxon>
    </lineage>
</organism>
<name>A0A8D0HF19_SPHPU</name>